<keyword evidence="1" id="KW-0808">Transferase</keyword>
<protein>
    <submittedName>
        <fullName evidence="1">ATP phosphoribosyltransferase</fullName>
    </submittedName>
</protein>
<organism evidence="1 2">
    <name type="scientific">Aspergillus brunneoviolaceus CBS 621.78</name>
    <dbReference type="NCBI Taxonomy" id="1450534"/>
    <lineage>
        <taxon>Eukaryota</taxon>
        <taxon>Fungi</taxon>
        <taxon>Dikarya</taxon>
        <taxon>Ascomycota</taxon>
        <taxon>Pezizomycotina</taxon>
        <taxon>Eurotiomycetes</taxon>
        <taxon>Eurotiomycetidae</taxon>
        <taxon>Eurotiales</taxon>
        <taxon>Aspergillaceae</taxon>
        <taxon>Aspergillus</taxon>
        <taxon>Aspergillus subgen. Circumdati</taxon>
    </lineage>
</organism>
<keyword evidence="2" id="KW-1185">Reference proteome</keyword>
<evidence type="ECO:0000313" key="2">
    <source>
        <dbReference type="Proteomes" id="UP000249057"/>
    </source>
</evidence>
<accession>A0ACD1GPA0</accession>
<reference evidence="1" key="1">
    <citation type="submission" date="2018-02" db="EMBL/GenBank/DDBJ databases">
        <title>The genomes of Aspergillus section Nigri reveals drivers in fungal speciation.</title>
        <authorList>
            <consortium name="DOE Joint Genome Institute"/>
            <person name="Vesth T.C."/>
            <person name="Nybo J."/>
            <person name="Theobald S."/>
            <person name="Brandl J."/>
            <person name="Frisvad J.C."/>
            <person name="Nielsen K.F."/>
            <person name="Lyhne E.K."/>
            <person name="Kogle M.E."/>
            <person name="Kuo A."/>
            <person name="Riley R."/>
            <person name="Clum A."/>
            <person name="Nolan M."/>
            <person name="Lipzen A."/>
            <person name="Salamov A."/>
            <person name="Henrissat B."/>
            <person name="Wiebenga A."/>
            <person name="De vries R.P."/>
            <person name="Grigoriev I.V."/>
            <person name="Mortensen U.H."/>
            <person name="Andersen M.R."/>
            <person name="Baker S.E."/>
        </authorList>
    </citation>
    <scope>NUCLEOTIDE SEQUENCE</scope>
    <source>
        <strain evidence="1">CBS 621.78</strain>
    </source>
</reference>
<dbReference type="EMBL" id="KZ825311">
    <property type="protein sequence ID" value="RAH51081.1"/>
    <property type="molecule type" value="Genomic_DNA"/>
</dbReference>
<proteinExistence type="predicted"/>
<sequence>MLTFYFQTASKEDYSSPSLRAKGRLQQATLDLLAGADIQFRRETRLDIALVKNLPIALIFLPAADIPTFVGEGRVDLGITGRDQVAEHDAQLPSGEVSGVEEVMDLGFGACKLQVQVPEKGNITEARQLVGRNVVTSFTALTEAFFTKLEAEVEGSPKTKIKYVGGSVEAACALGVADGIVDLVESGETMKAAGLKAIDTVVETISVLVKSRNTQNPLVDLIASRIRGVITAQKYVLCQYNIPRAELSTASSITPGKRAPTVTALDQDGWVAVSAMVEKKKIATVMDELIKVGATDILVLNIANSRAA</sequence>
<dbReference type="Proteomes" id="UP000249057">
    <property type="component" value="Unassembled WGS sequence"/>
</dbReference>
<gene>
    <name evidence="1" type="ORF">BO95DRAFT_510188</name>
</gene>
<keyword evidence="1" id="KW-0328">Glycosyltransferase</keyword>
<name>A0ACD1GPA0_9EURO</name>
<evidence type="ECO:0000313" key="1">
    <source>
        <dbReference type="EMBL" id="RAH51081.1"/>
    </source>
</evidence>